<protein>
    <submittedName>
        <fullName evidence="2">Uncharacterized protein</fullName>
    </submittedName>
</protein>
<evidence type="ECO:0000256" key="1">
    <source>
        <dbReference type="SAM" id="MobiDB-lite"/>
    </source>
</evidence>
<name>A0A9D3US11_9ROSI</name>
<dbReference type="EMBL" id="JAIQCV010000010">
    <property type="protein sequence ID" value="KAH1056367.1"/>
    <property type="molecule type" value="Genomic_DNA"/>
</dbReference>
<reference evidence="2 3" key="1">
    <citation type="journal article" date="2021" name="Plant Biotechnol. J.">
        <title>Multi-omics assisted identification of the key and species-specific regulatory components of drought-tolerant mechanisms in Gossypium stocksii.</title>
        <authorList>
            <person name="Yu D."/>
            <person name="Ke L."/>
            <person name="Zhang D."/>
            <person name="Wu Y."/>
            <person name="Sun Y."/>
            <person name="Mei J."/>
            <person name="Sun J."/>
            <person name="Sun Y."/>
        </authorList>
    </citation>
    <scope>NUCLEOTIDE SEQUENCE [LARGE SCALE GENOMIC DNA]</scope>
    <source>
        <strain evidence="3">cv. E1</strain>
        <tissue evidence="2">Leaf</tissue>
    </source>
</reference>
<comment type="caution">
    <text evidence="2">The sequence shown here is derived from an EMBL/GenBank/DDBJ whole genome shotgun (WGS) entry which is preliminary data.</text>
</comment>
<evidence type="ECO:0000313" key="3">
    <source>
        <dbReference type="Proteomes" id="UP000828251"/>
    </source>
</evidence>
<feature type="region of interest" description="Disordered" evidence="1">
    <location>
        <begin position="56"/>
        <end position="94"/>
    </location>
</feature>
<sequence length="94" mass="10057">MVALYCSTGNVNAESVQLFAELVDVKPVLNVTPLSKKYGVEDSCIEIPLMVIGTDANGEGLDNDGHSNHEGVDFNDLDMDEVSNDIDNEGVNEG</sequence>
<keyword evidence="3" id="KW-1185">Reference proteome</keyword>
<feature type="compositionally biased region" description="Acidic residues" evidence="1">
    <location>
        <begin position="73"/>
        <end position="94"/>
    </location>
</feature>
<gene>
    <name evidence="2" type="ORF">J1N35_034432</name>
</gene>
<evidence type="ECO:0000313" key="2">
    <source>
        <dbReference type="EMBL" id="KAH1056367.1"/>
    </source>
</evidence>
<organism evidence="2 3">
    <name type="scientific">Gossypium stocksii</name>
    <dbReference type="NCBI Taxonomy" id="47602"/>
    <lineage>
        <taxon>Eukaryota</taxon>
        <taxon>Viridiplantae</taxon>
        <taxon>Streptophyta</taxon>
        <taxon>Embryophyta</taxon>
        <taxon>Tracheophyta</taxon>
        <taxon>Spermatophyta</taxon>
        <taxon>Magnoliopsida</taxon>
        <taxon>eudicotyledons</taxon>
        <taxon>Gunneridae</taxon>
        <taxon>Pentapetalae</taxon>
        <taxon>rosids</taxon>
        <taxon>malvids</taxon>
        <taxon>Malvales</taxon>
        <taxon>Malvaceae</taxon>
        <taxon>Malvoideae</taxon>
        <taxon>Gossypium</taxon>
    </lineage>
</organism>
<proteinExistence type="predicted"/>
<feature type="compositionally biased region" description="Basic and acidic residues" evidence="1">
    <location>
        <begin position="63"/>
        <end position="72"/>
    </location>
</feature>
<dbReference type="Proteomes" id="UP000828251">
    <property type="component" value="Unassembled WGS sequence"/>
</dbReference>
<accession>A0A9D3US11</accession>
<dbReference type="AlphaFoldDB" id="A0A9D3US11"/>